<dbReference type="Proteomes" id="UP000202485">
    <property type="component" value="Unassembled WGS sequence"/>
</dbReference>
<proteinExistence type="predicted"/>
<name>A0A238KXQ5_9RHOB</name>
<dbReference type="EMBL" id="FXYG01000004">
    <property type="protein sequence ID" value="SMX47595.1"/>
    <property type="molecule type" value="Genomic_DNA"/>
</dbReference>
<evidence type="ECO:0000313" key="1">
    <source>
        <dbReference type="EMBL" id="SMX47595.1"/>
    </source>
</evidence>
<dbReference type="AlphaFoldDB" id="A0A238KXQ5"/>
<keyword evidence="2" id="KW-1185">Reference proteome</keyword>
<reference evidence="2" key="1">
    <citation type="submission" date="2017-05" db="EMBL/GenBank/DDBJ databases">
        <authorList>
            <person name="Rodrigo-Torres L."/>
            <person name="Arahal R. D."/>
            <person name="Lucena T."/>
        </authorList>
    </citation>
    <scope>NUCLEOTIDE SEQUENCE [LARGE SCALE GENOMIC DNA]</scope>
    <source>
        <strain evidence="2">CECT 8715</strain>
    </source>
</reference>
<gene>
    <name evidence="1" type="ORF">RUA8715_03129</name>
</gene>
<sequence length="104" mass="10918">MALAGHGPEAATLKPIATLAVISLTNGAQTYEAELTLVEGQKDAVLMFENGFPARGQDFWVCAVEEYADASQSGAGNVVSFPTHRRSTEQTLVLAPHMAATAAE</sequence>
<protein>
    <submittedName>
        <fullName evidence="1">Uncharacterized protein</fullName>
    </submittedName>
</protein>
<organism evidence="1 2">
    <name type="scientific">Ruegeria arenilitoris</name>
    <dbReference type="NCBI Taxonomy" id="1173585"/>
    <lineage>
        <taxon>Bacteria</taxon>
        <taxon>Pseudomonadati</taxon>
        <taxon>Pseudomonadota</taxon>
        <taxon>Alphaproteobacteria</taxon>
        <taxon>Rhodobacterales</taxon>
        <taxon>Roseobacteraceae</taxon>
        <taxon>Ruegeria</taxon>
    </lineage>
</organism>
<evidence type="ECO:0000313" key="2">
    <source>
        <dbReference type="Proteomes" id="UP000202485"/>
    </source>
</evidence>
<accession>A0A238KXQ5</accession>